<organism evidence="1 2">
    <name type="scientific">Methanolobus profundi</name>
    <dbReference type="NCBI Taxonomy" id="487685"/>
    <lineage>
        <taxon>Archaea</taxon>
        <taxon>Methanobacteriati</taxon>
        <taxon>Methanobacteriota</taxon>
        <taxon>Stenosarchaea group</taxon>
        <taxon>Methanomicrobia</taxon>
        <taxon>Methanosarcinales</taxon>
        <taxon>Methanosarcinaceae</taxon>
        <taxon>Methanolobus</taxon>
    </lineage>
</organism>
<proteinExistence type="predicted"/>
<evidence type="ECO:0000313" key="1">
    <source>
        <dbReference type="EMBL" id="SFM83357.1"/>
    </source>
</evidence>
<sequence>MDVGDKRNRQLEQMRKLCETRPLEYSDLDHLKKGSAMFLHKAGYSVEDIADALDLGIRDIENDLKGTGFPLDKKKISPFLDRLPANIGDVITISVPSWGNANDTSFKAKVMYCIPRGGGCGLSVILLEDVNVEIPLFGICKNGDEIVVPLEWYLR</sequence>
<dbReference type="RefSeq" id="WP_091937503.1">
    <property type="nucleotide sequence ID" value="NZ_FOUJ01000006.1"/>
</dbReference>
<reference evidence="2" key="1">
    <citation type="submission" date="2016-10" db="EMBL/GenBank/DDBJ databases">
        <authorList>
            <person name="Varghese N."/>
            <person name="Submissions S."/>
        </authorList>
    </citation>
    <scope>NUCLEOTIDE SEQUENCE [LARGE SCALE GENOMIC DNA]</scope>
    <source>
        <strain evidence="2">Mob M</strain>
    </source>
</reference>
<dbReference type="Proteomes" id="UP000198535">
    <property type="component" value="Unassembled WGS sequence"/>
</dbReference>
<dbReference type="AlphaFoldDB" id="A0A1I4U3B2"/>
<dbReference type="EMBL" id="FOUJ01000006">
    <property type="protein sequence ID" value="SFM83357.1"/>
    <property type="molecule type" value="Genomic_DNA"/>
</dbReference>
<name>A0A1I4U3B2_9EURY</name>
<evidence type="ECO:0000313" key="2">
    <source>
        <dbReference type="Proteomes" id="UP000198535"/>
    </source>
</evidence>
<dbReference type="STRING" id="487685.SAMN04488696_2526"/>
<protein>
    <submittedName>
        <fullName evidence="1">Uncharacterized protein</fullName>
    </submittedName>
</protein>
<dbReference type="OrthoDB" id="123253at2157"/>
<gene>
    <name evidence="1" type="ORF">SAMN04488696_2526</name>
</gene>
<accession>A0A1I4U3B2</accession>
<keyword evidence="2" id="KW-1185">Reference proteome</keyword>